<protein>
    <submittedName>
        <fullName evidence="2">G-protein coupled receptor 149 isoform A</fullName>
    </submittedName>
</protein>
<keyword evidence="1" id="KW-0812">Transmembrane</keyword>
<dbReference type="AlphaFoldDB" id="A0A151NB38"/>
<evidence type="ECO:0000313" key="2">
    <source>
        <dbReference type="EMBL" id="KYO33991.1"/>
    </source>
</evidence>
<sequence>MMIQIVVQHIVDFQSLSFETFSFLLTLLAATVTPVFVLSERWIHLPCGCIINCKRNVYAVSSEESKTKRRGFEFNLSFHQGYGIYKISDENHQHYDDDDKSISYHNLMNYDSENTKESQKESSKILNSTNTEFSTIPLEDSSLLKDTNKCKKLDTTEIKQDLGKDKNMDHLLSDKLGTFKREEVRNFEKSMFLEGQERRLSHEESRKPELSDWEWCRSKSERTPRQRSGGSLAIPLCAFQGTVSLQAPTGKTLSLSTYETETSR</sequence>
<comment type="caution">
    <text evidence="2">The sequence shown here is derived from an EMBL/GenBank/DDBJ whole genome shotgun (WGS) entry which is preliminary data.</text>
</comment>
<keyword evidence="3" id="KW-1185">Reference proteome</keyword>
<keyword evidence="2" id="KW-0675">Receptor</keyword>
<feature type="transmembrane region" description="Helical" evidence="1">
    <location>
        <begin position="20"/>
        <end position="38"/>
    </location>
</feature>
<keyword evidence="1" id="KW-1133">Transmembrane helix</keyword>
<evidence type="ECO:0000256" key="1">
    <source>
        <dbReference type="SAM" id="Phobius"/>
    </source>
</evidence>
<reference evidence="2 3" key="1">
    <citation type="journal article" date="2012" name="Genome Biol.">
        <title>Sequencing three crocodilian genomes to illuminate the evolution of archosaurs and amniotes.</title>
        <authorList>
            <person name="St John J.A."/>
            <person name="Braun E.L."/>
            <person name="Isberg S.R."/>
            <person name="Miles L.G."/>
            <person name="Chong A.Y."/>
            <person name="Gongora J."/>
            <person name="Dalzell P."/>
            <person name="Moran C."/>
            <person name="Bed'hom B."/>
            <person name="Abzhanov A."/>
            <person name="Burgess S.C."/>
            <person name="Cooksey A.M."/>
            <person name="Castoe T.A."/>
            <person name="Crawford N.G."/>
            <person name="Densmore L.D."/>
            <person name="Drew J.C."/>
            <person name="Edwards S.V."/>
            <person name="Faircloth B.C."/>
            <person name="Fujita M.K."/>
            <person name="Greenwold M.J."/>
            <person name="Hoffmann F.G."/>
            <person name="Howard J.M."/>
            <person name="Iguchi T."/>
            <person name="Janes D.E."/>
            <person name="Khan S.Y."/>
            <person name="Kohno S."/>
            <person name="de Koning A.J."/>
            <person name="Lance S.L."/>
            <person name="McCarthy F.M."/>
            <person name="McCormack J.E."/>
            <person name="Merchant M.E."/>
            <person name="Peterson D.G."/>
            <person name="Pollock D.D."/>
            <person name="Pourmand N."/>
            <person name="Raney B.J."/>
            <person name="Roessler K.A."/>
            <person name="Sanford J.R."/>
            <person name="Sawyer R.H."/>
            <person name="Schmidt C.J."/>
            <person name="Triplett E.W."/>
            <person name="Tuberville T.D."/>
            <person name="Venegas-Anaya M."/>
            <person name="Howard J.T."/>
            <person name="Jarvis E.D."/>
            <person name="Guillette L.J.Jr."/>
            <person name="Glenn T.C."/>
            <person name="Green R.E."/>
            <person name="Ray D.A."/>
        </authorList>
    </citation>
    <scope>NUCLEOTIDE SEQUENCE [LARGE SCALE GENOMIC DNA]</scope>
    <source>
        <strain evidence="2">KSC_2009_1</strain>
    </source>
</reference>
<accession>A0A151NB38</accession>
<dbReference type="EMBL" id="AKHW03003627">
    <property type="protein sequence ID" value="KYO33991.1"/>
    <property type="molecule type" value="Genomic_DNA"/>
</dbReference>
<dbReference type="STRING" id="8496.A0A151NB38"/>
<evidence type="ECO:0000313" key="3">
    <source>
        <dbReference type="Proteomes" id="UP000050525"/>
    </source>
</evidence>
<gene>
    <name evidence="2" type="primary">GPR149</name>
    <name evidence="2" type="ORF">Y1Q_0024590</name>
</gene>
<name>A0A151NB38_ALLMI</name>
<dbReference type="Proteomes" id="UP000050525">
    <property type="component" value="Unassembled WGS sequence"/>
</dbReference>
<proteinExistence type="predicted"/>
<keyword evidence="1" id="KW-0472">Membrane</keyword>
<dbReference type="eggNOG" id="KOG0331">
    <property type="taxonomic scope" value="Eukaryota"/>
</dbReference>
<organism evidence="2 3">
    <name type="scientific">Alligator mississippiensis</name>
    <name type="common">American alligator</name>
    <dbReference type="NCBI Taxonomy" id="8496"/>
    <lineage>
        <taxon>Eukaryota</taxon>
        <taxon>Metazoa</taxon>
        <taxon>Chordata</taxon>
        <taxon>Craniata</taxon>
        <taxon>Vertebrata</taxon>
        <taxon>Euteleostomi</taxon>
        <taxon>Archelosauria</taxon>
        <taxon>Archosauria</taxon>
        <taxon>Crocodylia</taxon>
        <taxon>Alligatoridae</taxon>
        <taxon>Alligatorinae</taxon>
        <taxon>Alligator</taxon>
    </lineage>
</organism>